<evidence type="ECO:0000313" key="12">
    <source>
        <dbReference type="EMBL" id="KAF2716742.1"/>
    </source>
</evidence>
<evidence type="ECO:0000256" key="5">
    <source>
        <dbReference type="ARBA" id="ARBA00022801"/>
    </source>
</evidence>
<dbReference type="Proteomes" id="UP000799441">
    <property type="component" value="Unassembled WGS sequence"/>
</dbReference>
<comment type="caution">
    <text evidence="12">The sequence shown here is derived from an EMBL/GenBank/DDBJ whole genome shotgun (WGS) entry which is preliminary data.</text>
</comment>
<feature type="domain" description="Cell wall protein YJL171C/Tos1 N-terminal" evidence="11">
    <location>
        <begin position="37"/>
        <end position="99"/>
    </location>
</feature>
<evidence type="ECO:0000313" key="13">
    <source>
        <dbReference type="Proteomes" id="UP000799441"/>
    </source>
</evidence>
<keyword evidence="13" id="KW-1185">Reference proteome</keyword>
<evidence type="ECO:0000256" key="4">
    <source>
        <dbReference type="ARBA" id="ARBA00022729"/>
    </source>
</evidence>
<organism evidence="12 13">
    <name type="scientific">Polychaeton citri CBS 116435</name>
    <dbReference type="NCBI Taxonomy" id="1314669"/>
    <lineage>
        <taxon>Eukaryota</taxon>
        <taxon>Fungi</taxon>
        <taxon>Dikarya</taxon>
        <taxon>Ascomycota</taxon>
        <taxon>Pezizomycotina</taxon>
        <taxon>Dothideomycetes</taxon>
        <taxon>Dothideomycetidae</taxon>
        <taxon>Capnodiales</taxon>
        <taxon>Capnodiaceae</taxon>
        <taxon>Polychaeton</taxon>
    </lineage>
</organism>
<feature type="chain" id="PRO_5040273194" description="glucan endo-1,3-beta-D-glucosidase" evidence="9">
    <location>
        <begin position="20"/>
        <end position="491"/>
    </location>
</feature>
<keyword evidence="5" id="KW-0378">Hydrolase</keyword>
<sequence length="491" mass="52733">MKYFASTAAILGLVTIVTAQGDGCFTEAGNWYCNEVDAITYTDVGNYNSTWKYNKLTEWSTSCSSEPSNYQGPLSPFDEQVSLHLRGPINLKQFAFYAPSSSASKVKSRRAESHLRRHLHGRNAHAHAHLKRRAEEKRQVGALVTNVVGSVTEVWTNAWNGYTSVDLSNTPATSVAAAPASVNTGFHNLKVADVGSDDSSSSAAASSAASSSETSSVPVPSGNWGRSAYYNAQAGSSSGLAFLNNKGDNETSGIFDHVWGSSLSYATTDGCNAASAPQTLEDITFPDGEEFSIFTDQECSGDDCGVYRTGTVAHKGFDGANKAFFFEFSMPDSGETAADQWDIKNAPALWMLNAQIPRTLQYPPAQYTACSCWYSGCGEFDIFEVITPGSDKAKSTFHGNKAAGSSDYFKRPTGDAIKVAAVMYDDKITVRVLDSSYDFPESLDEDTIASLAGARTGSSFVKQLLASDTSPSEFCMEGHGPDQSNVHYGEY</sequence>
<comment type="similarity">
    <text evidence="2">Belongs to the PGA52 family.</text>
</comment>
<dbReference type="Pfam" id="PF10290">
    <property type="entry name" value="YJL171C_Tos1_N"/>
    <property type="match status" value="1"/>
</dbReference>
<evidence type="ECO:0000256" key="6">
    <source>
        <dbReference type="ARBA" id="ARBA00023295"/>
    </source>
</evidence>
<dbReference type="Pfam" id="PF10287">
    <property type="entry name" value="YJL171C_Tos1_C"/>
    <property type="match status" value="1"/>
</dbReference>
<keyword evidence="7" id="KW-0961">Cell wall biogenesis/degradation</keyword>
<protein>
    <recommendedName>
        <fullName evidence="3">glucan endo-1,3-beta-D-glucosidase</fullName>
        <ecNumber evidence="3">3.2.1.39</ecNumber>
    </recommendedName>
</protein>
<dbReference type="AlphaFoldDB" id="A0A9P4UID5"/>
<dbReference type="GO" id="GO:0071555">
    <property type="term" value="P:cell wall organization"/>
    <property type="evidence" value="ECO:0007669"/>
    <property type="project" value="UniProtKB-KW"/>
</dbReference>
<dbReference type="EC" id="3.2.1.39" evidence="3"/>
<keyword evidence="4 9" id="KW-0732">Signal</keyword>
<dbReference type="OrthoDB" id="118256at2759"/>
<dbReference type="PANTHER" id="PTHR31737:SF2">
    <property type="entry name" value="PROTEIN TOS1"/>
    <property type="match status" value="1"/>
</dbReference>
<name>A0A9P4UID5_9PEZI</name>
<feature type="domain" description="Cell wall protein YJL171C/Tos1 C-terminal" evidence="10">
    <location>
        <begin position="222"/>
        <end position="450"/>
    </location>
</feature>
<comment type="catalytic activity">
    <reaction evidence="1">
        <text>Hydrolysis of (1-&gt;3)-beta-D-glucosidic linkages in (1-&gt;3)-beta-D-glucans.</text>
        <dbReference type="EC" id="3.2.1.39"/>
    </reaction>
</comment>
<dbReference type="EMBL" id="MU003863">
    <property type="protein sequence ID" value="KAF2716742.1"/>
    <property type="molecule type" value="Genomic_DNA"/>
</dbReference>
<dbReference type="InterPro" id="IPR018805">
    <property type="entry name" value="YJL171C/Tos1_C"/>
</dbReference>
<evidence type="ECO:0000256" key="9">
    <source>
        <dbReference type="SAM" id="SignalP"/>
    </source>
</evidence>
<evidence type="ECO:0000259" key="10">
    <source>
        <dbReference type="Pfam" id="PF10287"/>
    </source>
</evidence>
<gene>
    <name evidence="12" type="ORF">K431DRAFT_341778</name>
</gene>
<evidence type="ECO:0000259" key="11">
    <source>
        <dbReference type="Pfam" id="PF10290"/>
    </source>
</evidence>
<dbReference type="PANTHER" id="PTHR31737">
    <property type="entry name" value="PROTEIN TOS1"/>
    <property type="match status" value="1"/>
</dbReference>
<accession>A0A9P4UID5</accession>
<keyword evidence="6" id="KW-0326">Glycosidase</keyword>
<dbReference type="InterPro" id="IPR018807">
    <property type="entry name" value="YJL171C/Tos1_N"/>
</dbReference>
<dbReference type="GO" id="GO:0009277">
    <property type="term" value="C:fungal-type cell wall"/>
    <property type="evidence" value="ECO:0007669"/>
    <property type="project" value="TreeGrafter"/>
</dbReference>
<reference evidence="12" key="1">
    <citation type="journal article" date="2020" name="Stud. Mycol.">
        <title>101 Dothideomycetes genomes: a test case for predicting lifestyles and emergence of pathogens.</title>
        <authorList>
            <person name="Haridas S."/>
            <person name="Albert R."/>
            <person name="Binder M."/>
            <person name="Bloem J."/>
            <person name="Labutti K."/>
            <person name="Salamov A."/>
            <person name="Andreopoulos B."/>
            <person name="Baker S."/>
            <person name="Barry K."/>
            <person name="Bills G."/>
            <person name="Bluhm B."/>
            <person name="Cannon C."/>
            <person name="Castanera R."/>
            <person name="Culley D."/>
            <person name="Daum C."/>
            <person name="Ezra D."/>
            <person name="Gonzalez J."/>
            <person name="Henrissat B."/>
            <person name="Kuo A."/>
            <person name="Liang C."/>
            <person name="Lipzen A."/>
            <person name="Lutzoni F."/>
            <person name="Magnuson J."/>
            <person name="Mondo S."/>
            <person name="Nolan M."/>
            <person name="Ohm R."/>
            <person name="Pangilinan J."/>
            <person name="Park H.-J."/>
            <person name="Ramirez L."/>
            <person name="Alfaro M."/>
            <person name="Sun H."/>
            <person name="Tritt A."/>
            <person name="Yoshinaga Y."/>
            <person name="Zwiers L.-H."/>
            <person name="Turgeon B."/>
            <person name="Goodwin S."/>
            <person name="Spatafora J."/>
            <person name="Crous P."/>
            <person name="Grigoriev I."/>
        </authorList>
    </citation>
    <scope>NUCLEOTIDE SEQUENCE</scope>
    <source>
        <strain evidence="12">CBS 116435</strain>
    </source>
</reference>
<evidence type="ECO:0000256" key="3">
    <source>
        <dbReference type="ARBA" id="ARBA00012780"/>
    </source>
</evidence>
<evidence type="ECO:0000256" key="1">
    <source>
        <dbReference type="ARBA" id="ARBA00000382"/>
    </source>
</evidence>
<proteinExistence type="inferred from homology"/>
<evidence type="ECO:0000256" key="7">
    <source>
        <dbReference type="ARBA" id="ARBA00023316"/>
    </source>
</evidence>
<feature type="region of interest" description="Disordered" evidence="8">
    <location>
        <begin position="197"/>
        <end position="220"/>
    </location>
</feature>
<evidence type="ECO:0000256" key="2">
    <source>
        <dbReference type="ARBA" id="ARBA00006055"/>
    </source>
</evidence>
<feature type="compositionally biased region" description="Low complexity" evidence="8">
    <location>
        <begin position="197"/>
        <end position="216"/>
    </location>
</feature>
<evidence type="ECO:0000256" key="8">
    <source>
        <dbReference type="SAM" id="MobiDB-lite"/>
    </source>
</evidence>
<dbReference type="GO" id="GO:0042973">
    <property type="term" value="F:glucan endo-1,3-beta-D-glucosidase activity"/>
    <property type="evidence" value="ECO:0007669"/>
    <property type="project" value="UniProtKB-EC"/>
</dbReference>
<feature type="signal peptide" evidence="9">
    <location>
        <begin position="1"/>
        <end position="19"/>
    </location>
</feature>